<feature type="transmembrane region" description="Helical" evidence="6">
    <location>
        <begin position="242"/>
        <end position="260"/>
    </location>
</feature>
<evidence type="ECO:0000259" key="7">
    <source>
        <dbReference type="Pfam" id="PF00324"/>
    </source>
</evidence>
<feature type="transmembrane region" description="Helical" evidence="6">
    <location>
        <begin position="210"/>
        <end position="230"/>
    </location>
</feature>
<dbReference type="OrthoDB" id="3900342at2759"/>
<evidence type="ECO:0000256" key="6">
    <source>
        <dbReference type="SAM" id="Phobius"/>
    </source>
</evidence>
<feature type="domain" description="Amino acid permease/ SLC12A" evidence="7">
    <location>
        <begin position="79"/>
        <end position="596"/>
    </location>
</feature>
<keyword evidence="9" id="KW-1185">Reference proteome</keyword>
<dbReference type="GO" id="GO:0016020">
    <property type="term" value="C:membrane"/>
    <property type="evidence" value="ECO:0007669"/>
    <property type="project" value="UniProtKB-SubCell"/>
</dbReference>
<dbReference type="PANTHER" id="PTHR43341:SF35">
    <property type="entry name" value="ACID TRANSPORTER, PUTATIVE-RELATED"/>
    <property type="match status" value="1"/>
</dbReference>
<feature type="transmembrane region" description="Helical" evidence="6">
    <location>
        <begin position="545"/>
        <end position="561"/>
    </location>
</feature>
<evidence type="ECO:0000313" key="8">
    <source>
        <dbReference type="EMBL" id="KPI37436.1"/>
    </source>
</evidence>
<dbReference type="InterPro" id="IPR050524">
    <property type="entry name" value="APC_YAT"/>
</dbReference>
<gene>
    <name evidence="8" type="ORF">AB675_10266</name>
</gene>
<dbReference type="AlphaFoldDB" id="A0A0N1NXC4"/>
<sequence length="657" mass="73868">MNRPPSPPSPLLTPEEGPAMNNSGFQRIHERESIDKVSMISETYETYEMSTPDLQVEEGLPAKKKYGPTDLRRALSERHVNMIAFSSTVGIGCFLQSGKIINQIGPGGALIAYFIMGTVVWSAMASLGEMTALFPIRQPIIDFPSRYIDESVGFATGWMAWLAFSFLIGVELSVVAELFHFGFSKEYLQSFNYPQETLQWTFGLNTNPNVWVAILLVVIFLMNLLPIRVYGEIEYFFGCIKIVVMVGLIMFNLIINALSVSEGRQSSAFSNYNSPNGFFSSQVTVGEHTFTGSTGHLLGMWSSMTTVFFSLQSMYTVSVTAAENKNLEQDESIKLATRKISLRVILLYMLLVFTVGLNVPSTDINLQDSHITSIKAGQNSPFIIAMVHRGVTGWPHLINAFFIFSAFSVSVNALYISSRLLHSMANIRNVWPESGFGYAIKSRLEKTTRHGVPLPAVCVTWLFGLFGFLGGTPGPAQVLGRMSTYSSCTLMIVYAVVSLAFLSFKKRTVDGSEDDPVIVQTNNGTYLNRNAGDYPYKSHLQWSRAMYGFIACVLVLFFSGWKSFLTPFSVQDFFATYMNVFVFFFLKQISAYHIKDQQGWNPLKWTRRVTMDINNPTVTKEKDFRRRKGRLHRANKKKVFCKENAARVGGFIWTWLK</sequence>
<dbReference type="PANTHER" id="PTHR43341">
    <property type="entry name" value="AMINO ACID PERMEASE"/>
    <property type="match status" value="1"/>
</dbReference>
<feature type="compositionally biased region" description="Pro residues" evidence="5">
    <location>
        <begin position="1"/>
        <end position="11"/>
    </location>
</feature>
<feature type="transmembrane region" description="Helical" evidence="6">
    <location>
        <begin position="451"/>
        <end position="470"/>
    </location>
</feature>
<feature type="transmembrane region" description="Helical" evidence="6">
    <location>
        <begin position="482"/>
        <end position="502"/>
    </location>
</feature>
<dbReference type="Pfam" id="PF00324">
    <property type="entry name" value="AA_permease"/>
    <property type="match status" value="1"/>
</dbReference>
<dbReference type="InterPro" id="IPR004841">
    <property type="entry name" value="AA-permease/SLC12A_dom"/>
</dbReference>
<feature type="transmembrane region" description="Helical" evidence="6">
    <location>
        <begin position="396"/>
        <end position="416"/>
    </location>
</feature>
<comment type="caution">
    <text evidence="8">The sequence shown here is derived from an EMBL/GenBank/DDBJ whole genome shotgun (WGS) entry which is preliminary data.</text>
</comment>
<feature type="transmembrane region" description="Helical" evidence="6">
    <location>
        <begin position="110"/>
        <end position="136"/>
    </location>
</feature>
<feature type="transmembrane region" description="Helical" evidence="6">
    <location>
        <begin position="298"/>
        <end position="319"/>
    </location>
</feature>
<keyword evidence="2 6" id="KW-0812">Transmembrane</keyword>
<dbReference type="GO" id="GO:0015171">
    <property type="term" value="F:amino acid transmembrane transporter activity"/>
    <property type="evidence" value="ECO:0007669"/>
    <property type="project" value="TreeGrafter"/>
</dbReference>
<feature type="transmembrane region" description="Helical" evidence="6">
    <location>
        <begin position="340"/>
        <end position="359"/>
    </location>
</feature>
<comment type="subcellular location">
    <subcellularLocation>
        <location evidence="1">Membrane</location>
        <topology evidence="1">Multi-pass membrane protein</topology>
    </subcellularLocation>
</comment>
<evidence type="ECO:0000256" key="2">
    <source>
        <dbReference type="ARBA" id="ARBA00022692"/>
    </source>
</evidence>
<feature type="region of interest" description="Disordered" evidence="5">
    <location>
        <begin position="1"/>
        <end position="23"/>
    </location>
</feature>
<evidence type="ECO:0000313" key="9">
    <source>
        <dbReference type="Proteomes" id="UP000038010"/>
    </source>
</evidence>
<name>A0A0N1NXC4_9EURO</name>
<evidence type="ECO:0000256" key="1">
    <source>
        <dbReference type="ARBA" id="ARBA00004141"/>
    </source>
</evidence>
<evidence type="ECO:0000256" key="3">
    <source>
        <dbReference type="ARBA" id="ARBA00022989"/>
    </source>
</evidence>
<organism evidence="8 9">
    <name type="scientific">Cyphellophora attinorum</name>
    <dbReference type="NCBI Taxonomy" id="1664694"/>
    <lineage>
        <taxon>Eukaryota</taxon>
        <taxon>Fungi</taxon>
        <taxon>Dikarya</taxon>
        <taxon>Ascomycota</taxon>
        <taxon>Pezizomycotina</taxon>
        <taxon>Eurotiomycetes</taxon>
        <taxon>Chaetothyriomycetidae</taxon>
        <taxon>Chaetothyriales</taxon>
        <taxon>Cyphellophoraceae</taxon>
        <taxon>Cyphellophora</taxon>
    </lineage>
</organism>
<protein>
    <submittedName>
        <fullName evidence="8">Lysine-specific permease</fullName>
    </submittedName>
</protein>
<dbReference type="Proteomes" id="UP000038010">
    <property type="component" value="Unassembled WGS sequence"/>
</dbReference>
<dbReference type="Gene3D" id="1.20.1740.10">
    <property type="entry name" value="Amino acid/polyamine transporter I"/>
    <property type="match status" value="1"/>
</dbReference>
<dbReference type="GeneID" id="28730905"/>
<evidence type="ECO:0000256" key="4">
    <source>
        <dbReference type="ARBA" id="ARBA00023136"/>
    </source>
</evidence>
<accession>A0A0N1NXC4</accession>
<dbReference type="RefSeq" id="XP_017997399.1">
    <property type="nucleotide sequence ID" value="XM_018139025.1"/>
</dbReference>
<feature type="transmembrane region" description="Helical" evidence="6">
    <location>
        <begin position="573"/>
        <end position="594"/>
    </location>
</feature>
<feature type="transmembrane region" description="Helical" evidence="6">
    <location>
        <begin position="157"/>
        <end position="183"/>
    </location>
</feature>
<keyword evidence="3 6" id="KW-1133">Transmembrane helix</keyword>
<dbReference type="EMBL" id="LFJN01000024">
    <property type="protein sequence ID" value="KPI37436.1"/>
    <property type="molecule type" value="Genomic_DNA"/>
</dbReference>
<keyword evidence="4 6" id="KW-0472">Membrane</keyword>
<reference evidence="8 9" key="1">
    <citation type="submission" date="2015-06" db="EMBL/GenBank/DDBJ databases">
        <title>Draft genome of the ant-associated black yeast Phialophora attae CBS 131958.</title>
        <authorList>
            <person name="Moreno L.F."/>
            <person name="Stielow B.J."/>
            <person name="de Hoog S."/>
            <person name="Vicente V.A."/>
            <person name="Weiss V.A."/>
            <person name="de Vries M."/>
            <person name="Cruz L.M."/>
            <person name="Souza E.M."/>
        </authorList>
    </citation>
    <scope>NUCLEOTIDE SEQUENCE [LARGE SCALE GENOMIC DNA]</scope>
    <source>
        <strain evidence="8 9">CBS 131958</strain>
    </source>
</reference>
<evidence type="ECO:0000256" key="5">
    <source>
        <dbReference type="SAM" id="MobiDB-lite"/>
    </source>
</evidence>
<dbReference type="VEuPathDB" id="FungiDB:AB675_10266"/>
<proteinExistence type="predicted"/>